<keyword evidence="2" id="KW-1185">Reference proteome</keyword>
<reference evidence="2" key="1">
    <citation type="journal article" date="2019" name="Gigascience">
        <title>De novo genome assembly of the endangered Acer yangbiense, a plant species with extremely small populations endemic to Yunnan Province, China.</title>
        <authorList>
            <person name="Yang J."/>
            <person name="Wariss H.M."/>
            <person name="Tao L."/>
            <person name="Zhang R."/>
            <person name="Yun Q."/>
            <person name="Hollingsworth P."/>
            <person name="Dao Z."/>
            <person name="Luo G."/>
            <person name="Guo H."/>
            <person name="Ma Y."/>
            <person name="Sun W."/>
        </authorList>
    </citation>
    <scope>NUCLEOTIDE SEQUENCE [LARGE SCALE GENOMIC DNA]</scope>
    <source>
        <strain evidence="2">cv. br00</strain>
    </source>
</reference>
<organism evidence="1 2">
    <name type="scientific">Salix brachista</name>
    <dbReference type="NCBI Taxonomy" id="2182728"/>
    <lineage>
        <taxon>Eukaryota</taxon>
        <taxon>Viridiplantae</taxon>
        <taxon>Streptophyta</taxon>
        <taxon>Embryophyta</taxon>
        <taxon>Tracheophyta</taxon>
        <taxon>Spermatophyta</taxon>
        <taxon>Magnoliopsida</taxon>
        <taxon>eudicotyledons</taxon>
        <taxon>Gunneridae</taxon>
        <taxon>Pentapetalae</taxon>
        <taxon>rosids</taxon>
        <taxon>fabids</taxon>
        <taxon>Malpighiales</taxon>
        <taxon>Salicaceae</taxon>
        <taxon>Saliceae</taxon>
        <taxon>Salix</taxon>
    </lineage>
</organism>
<dbReference type="EMBL" id="VDCV01000002">
    <property type="protein sequence ID" value="KAB5569331.1"/>
    <property type="molecule type" value="Genomic_DNA"/>
</dbReference>
<dbReference type="AlphaFoldDB" id="A0A5N5NRU6"/>
<evidence type="ECO:0000313" key="2">
    <source>
        <dbReference type="Proteomes" id="UP000326939"/>
    </source>
</evidence>
<dbReference type="Proteomes" id="UP000326939">
    <property type="component" value="Chromosome 2"/>
</dbReference>
<protein>
    <submittedName>
        <fullName evidence="1">Uncharacterized protein</fullName>
    </submittedName>
</protein>
<comment type="caution">
    <text evidence="1">The sequence shown here is derived from an EMBL/GenBank/DDBJ whole genome shotgun (WGS) entry which is preliminary data.</text>
</comment>
<accession>A0A5N5NRU6</accession>
<sequence length="126" mass="14364">MRGRKECLETEMLWIAFLAQWRNITIASAFVLSSSSVPSQLFVFAKSCINLQALERINTLIFWVQGAHSRDDQCIDCAAKGYVFFPRINVVSATGNMSLQKARVSEDNMVDRVGHLWFNFVLFLLL</sequence>
<evidence type="ECO:0000313" key="1">
    <source>
        <dbReference type="EMBL" id="KAB5569331.1"/>
    </source>
</evidence>
<name>A0A5N5NRU6_9ROSI</name>
<proteinExistence type="predicted"/>
<gene>
    <name evidence="1" type="ORF">DKX38_003124</name>
</gene>